<protein>
    <submittedName>
        <fullName evidence="1">Uncharacterized protein</fullName>
    </submittedName>
</protein>
<proteinExistence type="predicted"/>
<dbReference type="EMBL" id="PDJZ01000009">
    <property type="protein sequence ID" value="RXJ83625.1"/>
    <property type="molecule type" value="Genomic_DNA"/>
</dbReference>
<gene>
    <name evidence="1" type="ORF">CRU90_08615</name>
</gene>
<dbReference type="AlphaFoldDB" id="A0A4V1LVC6"/>
<feature type="non-terminal residue" evidence="1">
    <location>
        <position position="1"/>
    </location>
</feature>
<name>A0A4V1LVC6_9BACT</name>
<organism evidence="1 2">
    <name type="scientific">Arcobacter cloacae</name>
    <dbReference type="NCBI Taxonomy" id="1054034"/>
    <lineage>
        <taxon>Bacteria</taxon>
        <taxon>Pseudomonadati</taxon>
        <taxon>Campylobacterota</taxon>
        <taxon>Epsilonproteobacteria</taxon>
        <taxon>Campylobacterales</taxon>
        <taxon>Arcobacteraceae</taxon>
        <taxon>Arcobacter</taxon>
    </lineage>
</organism>
<reference evidence="1 2" key="1">
    <citation type="submission" date="2017-10" db="EMBL/GenBank/DDBJ databases">
        <title>Genomics of the genus Arcobacter.</title>
        <authorList>
            <person name="Perez-Cataluna A."/>
            <person name="Figueras M.J."/>
        </authorList>
    </citation>
    <scope>NUCLEOTIDE SEQUENCE [LARGE SCALE GENOMIC DNA]</scope>
    <source>
        <strain evidence="1 2">F26</strain>
    </source>
</reference>
<dbReference type="RefSeq" id="WP_164967386.1">
    <property type="nucleotide sequence ID" value="NZ_PDJZ01000009.1"/>
</dbReference>
<evidence type="ECO:0000313" key="1">
    <source>
        <dbReference type="EMBL" id="RXJ83625.1"/>
    </source>
</evidence>
<sequence>AESTLNHQNQPSVDALEEGGFVVSWTGYNAESKTYDIFTQRYTNDGVKIIRTTDFVINEDEVFKVNTKVLLANDIDAEGDKFDIVSVQDAKDGKVELITLSNGEKEVVFTPKEGYFGKTSFTYTIEDEHGATDTATVTFEVLSDGINDRVYHLEENESVDIDELKQADILDMSNNSKDNVKINLEDIILDNDSHKELVIKGEIGDIIELDKPATDWVKGQTQQIDGKNYNVYTNATVKLLIEDDIDVKPDI</sequence>
<dbReference type="Gene3D" id="2.60.40.3440">
    <property type="match status" value="1"/>
</dbReference>
<evidence type="ECO:0000313" key="2">
    <source>
        <dbReference type="Proteomes" id="UP000290870"/>
    </source>
</evidence>
<comment type="caution">
    <text evidence="1">The sequence shown here is derived from an EMBL/GenBank/DDBJ whole genome shotgun (WGS) entry which is preliminary data.</text>
</comment>
<dbReference type="Pfam" id="PF17963">
    <property type="entry name" value="Big_9"/>
    <property type="match status" value="1"/>
</dbReference>
<dbReference type="Proteomes" id="UP000290870">
    <property type="component" value="Unassembled WGS sequence"/>
</dbReference>
<accession>A0A4V1LVC6</accession>